<feature type="compositionally biased region" description="Basic and acidic residues" evidence="1">
    <location>
        <begin position="127"/>
        <end position="146"/>
    </location>
</feature>
<evidence type="ECO:0000313" key="6">
    <source>
        <dbReference type="Proteomes" id="UP000320857"/>
    </source>
</evidence>
<reference evidence="7 8" key="2">
    <citation type="submission" date="2020-05" db="EMBL/GenBank/DDBJ databases">
        <title>Classification of alakaliphilic streptomycetes isolated from an alkaline soil next to Lonar Crater, India and a proposal for the recognition of Streptomyces alkaliterrae sp. nov.</title>
        <authorList>
            <person name="Golinska P."/>
        </authorList>
    </citation>
    <scope>NUCLEOTIDE SEQUENCE [LARGE SCALE GENOMIC DNA]</scope>
    <source>
        <strain evidence="8">OF3</strain>
        <strain evidence="7">OF8</strain>
    </source>
</reference>
<dbReference type="EMBL" id="JABJWZ010000003">
    <property type="protein sequence ID" value="MBB1251928.1"/>
    <property type="molecule type" value="Genomic_DNA"/>
</dbReference>
<proteinExistence type="predicted"/>
<feature type="compositionally biased region" description="Low complexity" evidence="1">
    <location>
        <begin position="26"/>
        <end position="53"/>
    </location>
</feature>
<keyword evidence="2" id="KW-0812">Transmembrane</keyword>
<feature type="region of interest" description="Disordered" evidence="1">
    <location>
        <begin position="119"/>
        <end position="179"/>
    </location>
</feature>
<dbReference type="RefSeq" id="WP_143649733.1">
    <property type="nucleotide sequence ID" value="NZ_JABJWZ010000003.1"/>
</dbReference>
<organism evidence="5 6">
    <name type="scientific">Streptomyces alkaliterrae</name>
    <dbReference type="NCBI Taxonomy" id="2213162"/>
    <lineage>
        <taxon>Bacteria</taxon>
        <taxon>Bacillati</taxon>
        <taxon>Actinomycetota</taxon>
        <taxon>Actinomycetes</taxon>
        <taxon>Kitasatosporales</taxon>
        <taxon>Streptomycetaceae</taxon>
        <taxon>Streptomyces</taxon>
    </lineage>
</organism>
<feature type="compositionally biased region" description="Basic and acidic residues" evidence="1">
    <location>
        <begin position="163"/>
        <end position="172"/>
    </location>
</feature>
<keyword evidence="2" id="KW-1133">Transmembrane helix</keyword>
<evidence type="ECO:0000313" key="5">
    <source>
        <dbReference type="EMBL" id="MQS04080.1"/>
    </source>
</evidence>
<keyword evidence="6" id="KW-1185">Reference proteome</keyword>
<dbReference type="Proteomes" id="UP000525686">
    <property type="component" value="Unassembled WGS sequence"/>
</dbReference>
<gene>
    <name evidence="5" type="ORF">FNX44_019835</name>
    <name evidence="3" type="ORF">H3146_00915</name>
    <name evidence="4" type="ORF">H3147_02475</name>
</gene>
<evidence type="ECO:0000313" key="3">
    <source>
        <dbReference type="EMBL" id="MBB1251928.1"/>
    </source>
</evidence>
<evidence type="ECO:0000256" key="2">
    <source>
        <dbReference type="SAM" id="Phobius"/>
    </source>
</evidence>
<evidence type="ECO:0000313" key="4">
    <source>
        <dbReference type="EMBL" id="MBB1257697.1"/>
    </source>
</evidence>
<accession>A0A5P0YVS8</accession>
<name>A0A5P0YVS8_9ACTN</name>
<dbReference type="Proteomes" id="UP000517765">
    <property type="component" value="Unassembled WGS sequence"/>
</dbReference>
<dbReference type="Proteomes" id="UP000320857">
    <property type="component" value="Unassembled WGS sequence"/>
</dbReference>
<protein>
    <submittedName>
        <fullName evidence="5">Uncharacterized protein</fullName>
    </submittedName>
</protein>
<comment type="caution">
    <text evidence="5">The sequence shown here is derived from an EMBL/GenBank/DDBJ whole genome shotgun (WGS) entry which is preliminary data.</text>
</comment>
<dbReference type="AlphaFoldDB" id="A0A5P0YVS8"/>
<evidence type="ECO:0000313" key="7">
    <source>
        <dbReference type="Proteomes" id="UP000517765"/>
    </source>
</evidence>
<reference evidence="5 6" key="1">
    <citation type="submission" date="2019-10" db="EMBL/GenBank/DDBJ databases">
        <title>Streptomyces sp. nov., a novel actinobacterium isolated from alkaline environment.</title>
        <authorList>
            <person name="Golinska P."/>
        </authorList>
    </citation>
    <scope>NUCLEOTIDE SEQUENCE [LARGE SCALE GENOMIC DNA]</scope>
    <source>
        <strain evidence="5 6">OF1</strain>
    </source>
</reference>
<keyword evidence="2" id="KW-0472">Membrane</keyword>
<evidence type="ECO:0000313" key="8">
    <source>
        <dbReference type="Proteomes" id="UP000525686"/>
    </source>
</evidence>
<dbReference type="EMBL" id="VJYK02000237">
    <property type="protein sequence ID" value="MQS04080.1"/>
    <property type="molecule type" value="Genomic_DNA"/>
</dbReference>
<reference evidence="3" key="3">
    <citation type="journal article" name="Syst. Appl. Microbiol.">
        <title>Streptomyces alkaliterrae sp. nov., isolated from an alkaline soil, and emended descriptions of Streptomyces alkaliphilus, Streptomyces calidiresistens and Streptomyces durbertensis.</title>
        <authorList>
            <person name="Swiecimska M."/>
            <person name="Golinska P."/>
            <person name="Nouioui I."/>
            <person name="Wypij M."/>
            <person name="Rai M."/>
            <person name="Sangal V."/>
            <person name="Goodfellow M."/>
        </authorList>
    </citation>
    <scope>NUCLEOTIDE SEQUENCE</scope>
    <source>
        <strain evidence="3">OF3</strain>
        <strain evidence="4">OF8</strain>
    </source>
</reference>
<feature type="transmembrane region" description="Helical" evidence="2">
    <location>
        <begin position="95"/>
        <end position="113"/>
    </location>
</feature>
<feature type="compositionally biased region" description="Pro residues" evidence="1">
    <location>
        <begin position="66"/>
        <end position="90"/>
    </location>
</feature>
<evidence type="ECO:0000256" key="1">
    <source>
        <dbReference type="SAM" id="MobiDB-lite"/>
    </source>
</evidence>
<sequence>MSTPPPYHNQPPQGFQPPYGQPQQPPYGQQPYPGQQYGHGQQPAYGHPQQPYGQQPPPGYGHQPPHGQPQPHQPPPPPSPGGPQQRPQPGPLHKLIVFGLAAVLIGGVGWWVYDYNRTPADGGPSKAEVEDRKNNPREGDCVKIHDPQGSPRPETVDCDSPEAEYRRGEKLDGSGQECGPSYDYGIQVRKRRGSNYTLCFTKL</sequence>
<feature type="region of interest" description="Disordered" evidence="1">
    <location>
        <begin position="1"/>
        <end position="91"/>
    </location>
</feature>
<dbReference type="OrthoDB" id="4243555at2"/>
<dbReference type="EMBL" id="JABJXA010000008">
    <property type="protein sequence ID" value="MBB1257697.1"/>
    <property type="molecule type" value="Genomic_DNA"/>
</dbReference>